<dbReference type="STRING" id="75743.A0A401PW02"/>
<sequence length="929" mass="99342">MAGAHLPLSPAQYDGCLFLHQGWPLCLGEQLVLQFSALDWRALQPEDFYLQLAPLASPGRQRGARLLLKYREDDDDGDDDLEGGALRELTVPESSYPHLFTAEWLDGVNRLLGGASAGGWRRERPRTRSLANCLLASAGGRLRRMRWRQLVFPRLLASAGGRLSGDGAAAEPEEDAPGAAWPSKGTGDDADRAADGLESTRLQQEEDRIAALLHYLDDDDGGGEYVELLEVSAGASTPVAAAAGRPRLRASTLPAAGGRRDHQQRRRRGAQARHRAWLHLRHRRRKRCAGAPERSGGGGGGGRNVPDEAGEWMSCRARLVYVDSGDHVGRAPSLWERRTHEEEEQKTTPPPRPAHQPPATGRSRGALEDPARGRCTCHHQPSLAEQEEGGTEVPLAEQSRSIIGTQLSLAEQNRSIIGTHLPLAERNRPIIGTPMPLAKPNGSVIMPERSLTEQNGSIIGTQPPLDGQNTSMIGTVPSLAEKNGSLFGTQLSLAGQRRPIIGSERPLIEQGESTGTEPSLAKLNRDITRTEQPLDEQGESIGIEPSLAKMNRAIIGIHLSSAEHKQSTQIGPLLAKPKADTELSLTGQNRPIIETEHQLAEQGRSTDTELSSAVQNRSIIGTELPLAEHNGSTIRTELPLAEQEKPTTGTQQSLAGQKKSTGTELLLADQEKATSGTLSASAMELLLADQATPSTGTAASLAGEEKPTAETKLPLAEQIAAEMEAERFQAVPKRTDGKPIGQDTARAGTERSLVEWAEWRWDSERPLAESGDPVGTVPRPVTTTGSKGLGADYLEGERTATSLRGTQVGRQYSDRSAGSTASMKAGAQMLVHEAARRTASPGEAGARSVILDGDDGRQGAGGSPAIAPDPCLALGPVDQSSWKARSTVAVVPGWALASESTDLGWDGETGTVRDGEVSQTDDMRDLTKK</sequence>
<name>A0A401PW02_SCYTO</name>
<protein>
    <submittedName>
        <fullName evidence="2">Uncharacterized protein</fullName>
    </submittedName>
</protein>
<feature type="region of interest" description="Disordered" evidence="1">
    <location>
        <begin position="238"/>
        <end position="308"/>
    </location>
</feature>
<reference evidence="2 3" key="1">
    <citation type="journal article" date="2018" name="Nat. Ecol. Evol.">
        <title>Shark genomes provide insights into elasmobranch evolution and the origin of vertebrates.</title>
        <authorList>
            <person name="Hara Y"/>
            <person name="Yamaguchi K"/>
            <person name="Onimaru K"/>
            <person name="Kadota M"/>
            <person name="Koyanagi M"/>
            <person name="Keeley SD"/>
            <person name="Tatsumi K"/>
            <person name="Tanaka K"/>
            <person name="Motone F"/>
            <person name="Kageyama Y"/>
            <person name="Nozu R"/>
            <person name="Adachi N"/>
            <person name="Nishimura O"/>
            <person name="Nakagawa R"/>
            <person name="Tanegashima C"/>
            <person name="Kiyatake I"/>
            <person name="Matsumoto R"/>
            <person name="Murakumo K"/>
            <person name="Nishida K"/>
            <person name="Terakita A"/>
            <person name="Kuratani S"/>
            <person name="Sato K"/>
            <person name="Hyodo S Kuraku.S."/>
        </authorList>
    </citation>
    <scope>NUCLEOTIDE SEQUENCE [LARGE SCALE GENOMIC DNA]</scope>
</reference>
<feature type="region of interest" description="Disordered" evidence="1">
    <location>
        <begin position="899"/>
        <end position="929"/>
    </location>
</feature>
<feature type="region of interest" description="Disordered" evidence="1">
    <location>
        <begin position="835"/>
        <end position="870"/>
    </location>
</feature>
<evidence type="ECO:0000313" key="2">
    <source>
        <dbReference type="EMBL" id="GCB77288.1"/>
    </source>
</evidence>
<feature type="region of interest" description="Disordered" evidence="1">
    <location>
        <begin position="331"/>
        <end position="396"/>
    </location>
</feature>
<dbReference type="InterPro" id="IPR052231">
    <property type="entry name" value="Rho_GEF_signaling-related"/>
</dbReference>
<feature type="region of interest" description="Disordered" evidence="1">
    <location>
        <begin position="639"/>
        <end position="661"/>
    </location>
</feature>
<dbReference type="OrthoDB" id="6152532at2759"/>
<proteinExistence type="predicted"/>
<feature type="compositionally biased region" description="Basic and acidic residues" evidence="1">
    <location>
        <begin position="911"/>
        <end position="929"/>
    </location>
</feature>
<evidence type="ECO:0000256" key="1">
    <source>
        <dbReference type="SAM" id="MobiDB-lite"/>
    </source>
</evidence>
<feature type="non-terminal residue" evidence="2">
    <location>
        <position position="929"/>
    </location>
</feature>
<accession>A0A401PW02</accession>
<feature type="compositionally biased region" description="Basic residues" evidence="1">
    <location>
        <begin position="262"/>
        <end position="288"/>
    </location>
</feature>
<dbReference type="EMBL" id="BFAA01018078">
    <property type="protein sequence ID" value="GCB77288.1"/>
    <property type="molecule type" value="Genomic_DNA"/>
</dbReference>
<feature type="region of interest" description="Disordered" evidence="1">
    <location>
        <begin position="766"/>
        <end position="791"/>
    </location>
</feature>
<feature type="compositionally biased region" description="Low complexity" evidence="1">
    <location>
        <begin position="771"/>
        <end position="785"/>
    </location>
</feature>
<feature type="compositionally biased region" description="Polar residues" evidence="1">
    <location>
        <begin position="646"/>
        <end position="661"/>
    </location>
</feature>
<organism evidence="2 3">
    <name type="scientific">Scyliorhinus torazame</name>
    <name type="common">Cloudy catshark</name>
    <name type="synonym">Catulus torazame</name>
    <dbReference type="NCBI Taxonomy" id="75743"/>
    <lineage>
        <taxon>Eukaryota</taxon>
        <taxon>Metazoa</taxon>
        <taxon>Chordata</taxon>
        <taxon>Craniata</taxon>
        <taxon>Vertebrata</taxon>
        <taxon>Chondrichthyes</taxon>
        <taxon>Elasmobranchii</taxon>
        <taxon>Galeomorphii</taxon>
        <taxon>Galeoidea</taxon>
        <taxon>Carcharhiniformes</taxon>
        <taxon>Scyliorhinidae</taxon>
        <taxon>Scyliorhinus</taxon>
    </lineage>
</organism>
<dbReference type="PANTHER" id="PTHR45845:SF3">
    <property type="entry name" value="PURATROPHIN-1-LIKE, ISOFORM A"/>
    <property type="match status" value="1"/>
</dbReference>
<dbReference type="AlphaFoldDB" id="A0A401PW02"/>
<dbReference type="Proteomes" id="UP000288216">
    <property type="component" value="Unassembled WGS sequence"/>
</dbReference>
<evidence type="ECO:0000313" key="3">
    <source>
        <dbReference type="Proteomes" id="UP000288216"/>
    </source>
</evidence>
<feature type="compositionally biased region" description="Basic and acidic residues" evidence="1">
    <location>
        <begin position="331"/>
        <end position="346"/>
    </location>
</feature>
<comment type="caution">
    <text evidence="2">The sequence shown here is derived from an EMBL/GenBank/DDBJ whole genome shotgun (WGS) entry which is preliminary data.</text>
</comment>
<gene>
    <name evidence="2" type="ORF">scyTo_0021085</name>
</gene>
<dbReference type="PANTHER" id="PTHR45845">
    <property type="entry name" value="RHO GUANINE NUCLEOTIDE EXCHANGE FACTOR-RELATED"/>
    <property type="match status" value="1"/>
</dbReference>
<keyword evidence="3" id="KW-1185">Reference proteome</keyword>
<feature type="region of interest" description="Disordered" evidence="1">
    <location>
        <begin position="162"/>
        <end position="193"/>
    </location>
</feature>